<dbReference type="Pfam" id="PF01590">
    <property type="entry name" value="GAF"/>
    <property type="match status" value="1"/>
</dbReference>
<dbReference type="GO" id="GO:0000155">
    <property type="term" value="F:phosphorelay sensor kinase activity"/>
    <property type="evidence" value="ECO:0007669"/>
    <property type="project" value="InterPro"/>
</dbReference>
<dbReference type="SUPFAM" id="SSF55781">
    <property type="entry name" value="GAF domain-like"/>
    <property type="match status" value="2"/>
</dbReference>
<dbReference type="PRINTS" id="PR00344">
    <property type="entry name" value="BCTRLSENSOR"/>
</dbReference>
<feature type="modified residue" description="4-aspartylphosphate" evidence="6">
    <location>
        <position position="688"/>
    </location>
</feature>
<dbReference type="Proteomes" id="UP000285961">
    <property type="component" value="Unassembled WGS sequence"/>
</dbReference>
<evidence type="ECO:0000259" key="8">
    <source>
        <dbReference type="PROSITE" id="PS50109"/>
    </source>
</evidence>
<dbReference type="SMART" id="SM00065">
    <property type="entry name" value="GAF"/>
    <property type="match status" value="2"/>
</dbReference>
<gene>
    <name evidence="10" type="ORF">C4532_07655</name>
</gene>
<evidence type="ECO:0000313" key="10">
    <source>
        <dbReference type="EMBL" id="RJP71389.1"/>
    </source>
</evidence>
<dbReference type="InterPro" id="IPR001789">
    <property type="entry name" value="Sig_transdc_resp-reg_receiver"/>
</dbReference>
<organism evidence="10 11">
    <name type="scientific">Candidatus Abyssobacteria bacterium SURF_17</name>
    <dbReference type="NCBI Taxonomy" id="2093361"/>
    <lineage>
        <taxon>Bacteria</taxon>
        <taxon>Pseudomonadati</taxon>
        <taxon>Candidatus Hydrogenedentota</taxon>
        <taxon>Candidatus Abyssobacteria</taxon>
    </lineage>
</organism>
<dbReference type="InterPro" id="IPR003018">
    <property type="entry name" value="GAF"/>
</dbReference>
<dbReference type="Pfam" id="PF00512">
    <property type="entry name" value="HisKA"/>
    <property type="match status" value="1"/>
</dbReference>
<dbReference type="Gene3D" id="1.10.287.130">
    <property type="match status" value="1"/>
</dbReference>
<dbReference type="Gene3D" id="3.30.450.40">
    <property type="match status" value="2"/>
</dbReference>
<dbReference type="SMART" id="SM00387">
    <property type="entry name" value="HATPase_c"/>
    <property type="match status" value="1"/>
</dbReference>
<dbReference type="SMART" id="SM00388">
    <property type="entry name" value="HisKA"/>
    <property type="match status" value="1"/>
</dbReference>
<dbReference type="InterPro" id="IPR004358">
    <property type="entry name" value="Sig_transdc_His_kin-like_C"/>
</dbReference>
<keyword evidence="4" id="KW-0808">Transferase</keyword>
<evidence type="ECO:0000256" key="6">
    <source>
        <dbReference type="PROSITE-ProRule" id="PRU00169"/>
    </source>
</evidence>
<dbReference type="SMART" id="SM00448">
    <property type="entry name" value="REC"/>
    <property type="match status" value="1"/>
</dbReference>
<keyword evidence="5" id="KW-0418">Kinase</keyword>
<evidence type="ECO:0000256" key="2">
    <source>
        <dbReference type="ARBA" id="ARBA00012438"/>
    </source>
</evidence>
<evidence type="ECO:0000256" key="3">
    <source>
        <dbReference type="ARBA" id="ARBA00022553"/>
    </source>
</evidence>
<keyword evidence="3 6" id="KW-0597">Phosphoprotein</keyword>
<protein>
    <recommendedName>
        <fullName evidence="2">histidine kinase</fullName>
        <ecNumber evidence="2">2.7.13.3</ecNumber>
    </recommendedName>
</protein>
<dbReference type="SUPFAM" id="SSF55874">
    <property type="entry name" value="ATPase domain of HSP90 chaperone/DNA topoisomerase II/histidine kinase"/>
    <property type="match status" value="1"/>
</dbReference>
<evidence type="ECO:0000256" key="5">
    <source>
        <dbReference type="ARBA" id="ARBA00022777"/>
    </source>
</evidence>
<dbReference type="SUPFAM" id="SSF52172">
    <property type="entry name" value="CheY-like"/>
    <property type="match status" value="1"/>
</dbReference>
<dbReference type="PANTHER" id="PTHR43065:SF42">
    <property type="entry name" value="TWO-COMPONENT SENSOR PPRA"/>
    <property type="match status" value="1"/>
</dbReference>
<dbReference type="AlphaFoldDB" id="A0A419F0G4"/>
<feature type="domain" description="Response regulatory" evidence="9">
    <location>
        <begin position="639"/>
        <end position="756"/>
    </location>
</feature>
<keyword evidence="7" id="KW-0175">Coiled coil</keyword>
<evidence type="ECO:0000259" key="9">
    <source>
        <dbReference type="PROSITE" id="PS50110"/>
    </source>
</evidence>
<dbReference type="Pfam" id="PF13185">
    <property type="entry name" value="GAF_2"/>
    <property type="match status" value="1"/>
</dbReference>
<dbReference type="Pfam" id="PF02518">
    <property type="entry name" value="HATPase_c"/>
    <property type="match status" value="1"/>
</dbReference>
<dbReference type="PANTHER" id="PTHR43065">
    <property type="entry name" value="SENSOR HISTIDINE KINASE"/>
    <property type="match status" value="1"/>
</dbReference>
<dbReference type="InterPro" id="IPR011006">
    <property type="entry name" value="CheY-like_superfamily"/>
</dbReference>
<sequence>MMDETFPENVEKQIYADALRKATHDYEELVAQLSVLRLLNDSFQAGSNFYAICQQLVHFMTEAMDVENASVMLVNHERGELRLAAAKSFCEDEGSVFVGRDWSGKAFRLGEGIAGKVAQSRKSILINDTHKESSFVKAERQKVSVRSILSLPLLHGDLLHGVLNLSNSEPGTFDKKKEYAFNLIASTASVALSYASAVEQLRQANEQLESRNRELAAIVAVSESLHSNLELDAVLDASLRNVLEGFDFDVVGVFLRSKSEGVMELKSYRTLQQIPDIESYLQKLITRFSDTIASSLSPATYFRTFTDSPDEGAGQSPHRVCVGIPLSNGDDCFGLVLALTSRESELDEDRTRLLSSFCNQISLAIHNSALISRLKENIRELQETKHQLIQSDKLALLGEMLSGVAHEINNPLAAIMGYSDLLLSDTSLSEDHHAMLKKILRSVDRSRKIVHGLLSFARKTEIQRRETNVIQLIERVLEHRNYDFSINNIEVVKKYESDTCIAAIDPNQMEQVFLNLVNNAFDAMYGRELAGKLEIKTRLTDDPAVHIEFSDNGHGVREADRNKVFEPFFTTKEVGKGTGLGLSISYGIVKEHGGELSLDDAYHDGARFIVKLPVVSIQPSIDDGFVRREAPELNGGRGRVLVVDDEEVVRDFIKVALTSDGFVVDCADDGQAAYETLHAGEYDVVITDLRMPGALDGRRLFLKVHEDNPKLAEGFIFITGDIMEKDANKFLKESGRNFLLKPFALKDLREVVNKTFGNLTL</sequence>
<dbReference type="CDD" id="cd00082">
    <property type="entry name" value="HisKA"/>
    <property type="match status" value="1"/>
</dbReference>
<dbReference type="SUPFAM" id="SSF47384">
    <property type="entry name" value="Homodimeric domain of signal transducing histidine kinase"/>
    <property type="match status" value="1"/>
</dbReference>
<dbReference type="CDD" id="cd00156">
    <property type="entry name" value="REC"/>
    <property type="match status" value="1"/>
</dbReference>
<comment type="caution">
    <text evidence="10">The sequence shown here is derived from an EMBL/GenBank/DDBJ whole genome shotgun (WGS) entry which is preliminary data.</text>
</comment>
<comment type="catalytic activity">
    <reaction evidence="1">
        <text>ATP + protein L-histidine = ADP + protein N-phospho-L-histidine.</text>
        <dbReference type="EC" id="2.7.13.3"/>
    </reaction>
</comment>
<dbReference type="Pfam" id="PF00072">
    <property type="entry name" value="Response_reg"/>
    <property type="match status" value="1"/>
</dbReference>
<dbReference type="Gene3D" id="3.30.565.10">
    <property type="entry name" value="Histidine kinase-like ATPase, C-terminal domain"/>
    <property type="match status" value="1"/>
</dbReference>
<evidence type="ECO:0000256" key="1">
    <source>
        <dbReference type="ARBA" id="ARBA00000085"/>
    </source>
</evidence>
<dbReference type="PROSITE" id="PS50109">
    <property type="entry name" value="HIS_KIN"/>
    <property type="match status" value="1"/>
</dbReference>
<evidence type="ECO:0000256" key="7">
    <source>
        <dbReference type="SAM" id="Coils"/>
    </source>
</evidence>
<dbReference type="EC" id="2.7.13.3" evidence="2"/>
<accession>A0A419F0G4</accession>
<reference evidence="10 11" key="1">
    <citation type="journal article" date="2017" name="ISME J.">
        <title>Energy and carbon metabolisms in a deep terrestrial subsurface fluid microbial community.</title>
        <authorList>
            <person name="Momper L."/>
            <person name="Jungbluth S.P."/>
            <person name="Lee M.D."/>
            <person name="Amend J.P."/>
        </authorList>
    </citation>
    <scope>NUCLEOTIDE SEQUENCE [LARGE SCALE GENOMIC DNA]</scope>
    <source>
        <strain evidence="10">SURF_17</strain>
    </source>
</reference>
<dbReference type="EMBL" id="QZKI01000060">
    <property type="protein sequence ID" value="RJP71389.1"/>
    <property type="molecule type" value="Genomic_DNA"/>
</dbReference>
<evidence type="ECO:0000313" key="11">
    <source>
        <dbReference type="Proteomes" id="UP000285961"/>
    </source>
</evidence>
<name>A0A419F0G4_9BACT</name>
<proteinExistence type="predicted"/>
<dbReference type="InterPro" id="IPR003594">
    <property type="entry name" value="HATPase_dom"/>
</dbReference>
<feature type="coiled-coil region" evidence="7">
    <location>
        <begin position="191"/>
        <end position="218"/>
    </location>
</feature>
<dbReference type="InterPro" id="IPR036097">
    <property type="entry name" value="HisK_dim/P_sf"/>
</dbReference>
<feature type="domain" description="Histidine kinase" evidence="8">
    <location>
        <begin position="403"/>
        <end position="616"/>
    </location>
</feature>
<dbReference type="InterPro" id="IPR036890">
    <property type="entry name" value="HATPase_C_sf"/>
</dbReference>
<dbReference type="Gene3D" id="3.40.50.2300">
    <property type="match status" value="1"/>
</dbReference>
<dbReference type="InterPro" id="IPR005467">
    <property type="entry name" value="His_kinase_dom"/>
</dbReference>
<dbReference type="InterPro" id="IPR029016">
    <property type="entry name" value="GAF-like_dom_sf"/>
</dbReference>
<dbReference type="InterPro" id="IPR003661">
    <property type="entry name" value="HisK_dim/P_dom"/>
</dbReference>
<dbReference type="PROSITE" id="PS50110">
    <property type="entry name" value="RESPONSE_REGULATORY"/>
    <property type="match status" value="1"/>
</dbReference>
<evidence type="ECO:0000256" key="4">
    <source>
        <dbReference type="ARBA" id="ARBA00022679"/>
    </source>
</evidence>